<feature type="coiled-coil region" evidence="1">
    <location>
        <begin position="120"/>
        <end position="161"/>
    </location>
</feature>
<evidence type="ECO:0000256" key="1">
    <source>
        <dbReference type="SAM" id="Coils"/>
    </source>
</evidence>
<proteinExistence type="predicted"/>
<accession>A0ABV3C140</accession>
<comment type="caution">
    <text evidence="2">The sequence shown here is derived from an EMBL/GenBank/DDBJ whole genome shotgun (WGS) entry which is preliminary data.</text>
</comment>
<dbReference type="EMBL" id="JBEYXV010000038">
    <property type="protein sequence ID" value="MEU6826978.1"/>
    <property type="molecule type" value="Genomic_DNA"/>
</dbReference>
<evidence type="ECO:0000313" key="3">
    <source>
        <dbReference type="Proteomes" id="UP001551176"/>
    </source>
</evidence>
<keyword evidence="1" id="KW-0175">Coiled coil</keyword>
<organism evidence="2 3">
    <name type="scientific">Streptomyces atriruber</name>
    <dbReference type="NCBI Taxonomy" id="545121"/>
    <lineage>
        <taxon>Bacteria</taxon>
        <taxon>Bacillati</taxon>
        <taxon>Actinomycetota</taxon>
        <taxon>Actinomycetes</taxon>
        <taxon>Kitasatosporales</taxon>
        <taxon>Streptomycetaceae</taxon>
        <taxon>Streptomyces</taxon>
    </lineage>
</organism>
<reference evidence="2 3" key="1">
    <citation type="submission" date="2024-06" db="EMBL/GenBank/DDBJ databases">
        <title>The Natural Products Discovery Center: Release of the First 8490 Sequenced Strains for Exploring Actinobacteria Biosynthetic Diversity.</title>
        <authorList>
            <person name="Kalkreuter E."/>
            <person name="Kautsar S.A."/>
            <person name="Yang D."/>
            <person name="Bader C.D."/>
            <person name="Teijaro C.N."/>
            <person name="Fluegel L."/>
            <person name="Davis C.M."/>
            <person name="Simpson J.R."/>
            <person name="Lauterbach L."/>
            <person name="Steele A.D."/>
            <person name="Gui C."/>
            <person name="Meng S."/>
            <person name="Li G."/>
            <person name="Viehrig K."/>
            <person name="Ye F."/>
            <person name="Su P."/>
            <person name="Kiefer A.F."/>
            <person name="Nichols A."/>
            <person name="Cepeda A.J."/>
            <person name="Yan W."/>
            <person name="Fan B."/>
            <person name="Jiang Y."/>
            <person name="Adhikari A."/>
            <person name="Zheng C.-J."/>
            <person name="Schuster L."/>
            <person name="Cowan T.M."/>
            <person name="Smanski M.J."/>
            <person name="Chevrette M.G."/>
            <person name="De Carvalho L.P.S."/>
            <person name="Shen B."/>
        </authorList>
    </citation>
    <scope>NUCLEOTIDE SEQUENCE [LARGE SCALE GENOMIC DNA]</scope>
    <source>
        <strain evidence="2 3">NPDC046838</strain>
    </source>
</reference>
<gene>
    <name evidence="2" type="ORF">ABZ921_40765</name>
</gene>
<dbReference type="Proteomes" id="UP001551176">
    <property type="component" value="Unassembled WGS sequence"/>
</dbReference>
<protein>
    <submittedName>
        <fullName evidence="2">Uncharacterized protein</fullName>
    </submittedName>
</protein>
<name>A0ABV3C140_9ACTN</name>
<sequence length="292" mass="31363">MNAAEFNALYEVGVPVFAFPGARPEDDAKATRLVTRTRSKASLLSGHTDVVWVDGHSACIALTHVDVVTEAEWEAAKQQLRHDELVALRNDALNVRGVLSPNGGTRKVPMPLGETLTPAVEWLVNRVAELEAERHTANEALDDAATALREQRDRIAALEAAAVEGRAALAAFCHDLQDPGTAALGALFLLQQATIGAPMQPGETVPKVYRAQHDSIAMGLYTTATEARAHCVAEERRTWSTGANPVFDWIEDEEDGVAELVTVAEDGETETVTGYIVTALEVAAAYDPDADE</sequence>
<evidence type="ECO:0000313" key="2">
    <source>
        <dbReference type="EMBL" id="MEU6826978.1"/>
    </source>
</evidence>
<dbReference type="RefSeq" id="WP_359358827.1">
    <property type="nucleotide sequence ID" value="NZ_JBEYXV010000038.1"/>
</dbReference>
<keyword evidence="3" id="KW-1185">Reference proteome</keyword>